<feature type="domain" description="HYDIN/VesB/CFA65-like Ig-like" evidence="10">
    <location>
        <begin position="573"/>
        <end position="665"/>
    </location>
</feature>
<keyword evidence="12" id="KW-1185">Reference proteome</keyword>
<evidence type="ECO:0000256" key="5">
    <source>
        <dbReference type="ARBA" id="ARBA00023069"/>
    </source>
</evidence>
<dbReference type="Proteomes" id="UP000198963">
    <property type="component" value="Chromosome I"/>
</dbReference>
<dbReference type="RefSeq" id="WP_092446295.1">
    <property type="nucleotide sequence ID" value="NZ_LT629774.1"/>
</dbReference>
<feature type="chain" id="PRO_5009260511" evidence="7">
    <location>
        <begin position="19"/>
        <end position="1151"/>
    </location>
</feature>
<evidence type="ECO:0000259" key="8">
    <source>
        <dbReference type="Pfam" id="PF15780"/>
    </source>
</evidence>
<dbReference type="Pfam" id="PF18962">
    <property type="entry name" value="Por_Secre_tail"/>
    <property type="match status" value="1"/>
</dbReference>
<keyword evidence="5" id="KW-0969">Cilium</keyword>
<proteinExistence type="predicted"/>
<name>A0A1H1SX51_9FLAO</name>
<evidence type="ECO:0000256" key="4">
    <source>
        <dbReference type="ARBA" id="ARBA00022729"/>
    </source>
</evidence>
<accession>A0A1H1SX51</accession>
<dbReference type="Gene3D" id="2.60.40.10">
    <property type="entry name" value="Immunoglobulins"/>
    <property type="match status" value="2"/>
</dbReference>
<evidence type="ECO:0000313" key="11">
    <source>
        <dbReference type="EMBL" id="SDS52575.1"/>
    </source>
</evidence>
<dbReference type="NCBIfam" id="NF012200">
    <property type="entry name" value="choice_anch_D"/>
    <property type="match status" value="2"/>
</dbReference>
<dbReference type="GO" id="GO:0005737">
    <property type="term" value="C:cytoplasm"/>
    <property type="evidence" value="ECO:0007669"/>
    <property type="project" value="UniProtKB-SubCell"/>
</dbReference>
<dbReference type="EMBL" id="LT629774">
    <property type="protein sequence ID" value="SDS52575.1"/>
    <property type="molecule type" value="Genomic_DNA"/>
</dbReference>
<feature type="domain" description="Secretion system C-terminal sorting" evidence="9">
    <location>
        <begin position="1079"/>
        <end position="1147"/>
    </location>
</feature>
<organism evidence="11 12">
    <name type="scientific">Winogradskyella sediminis</name>
    <dbReference type="NCBI Taxonomy" id="1382466"/>
    <lineage>
        <taxon>Bacteria</taxon>
        <taxon>Pseudomonadati</taxon>
        <taxon>Bacteroidota</taxon>
        <taxon>Flavobacteriia</taxon>
        <taxon>Flavobacteriales</taxon>
        <taxon>Flavobacteriaceae</taxon>
        <taxon>Winogradskyella</taxon>
    </lineage>
</organism>
<evidence type="ECO:0000256" key="6">
    <source>
        <dbReference type="ARBA" id="ARBA00023273"/>
    </source>
</evidence>
<dbReference type="InterPro" id="IPR026444">
    <property type="entry name" value="Secre_tail"/>
</dbReference>
<feature type="domain" description="Abnormal spindle-like microcephaly-associated protein ASH" evidence="8">
    <location>
        <begin position="956"/>
        <end position="1040"/>
    </location>
</feature>
<reference evidence="11 12" key="1">
    <citation type="submission" date="2016-10" db="EMBL/GenBank/DDBJ databases">
        <authorList>
            <person name="Varghese N."/>
            <person name="Submissions S."/>
        </authorList>
    </citation>
    <scope>NUCLEOTIDE SEQUENCE [LARGE SCALE GENOMIC DNA]</scope>
    <source>
        <strain evidence="11 12">RHA_55</strain>
    </source>
</reference>
<dbReference type="InterPro" id="IPR053879">
    <property type="entry name" value="HYDIN_VesB_CFA65-like_Ig"/>
</dbReference>
<evidence type="ECO:0000313" key="12">
    <source>
        <dbReference type="Proteomes" id="UP000198963"/>
    </source>
</evidence>
<dbReference type="STRING" id="1249933.SAMN04489797_1791"/>
<sequence length="1151" mass="122683">MKNQLLLAFFFFSSLWFSYGQTTIAEQNFDGETSWNFTSNPNNYNISSDVWDNVSSVGSINSGNSENFWGIRDLDNPNGGGSFDHSLTFSSIDVSNYNDVIISFDYYTVGYESSDVIGYEIWEDTIKTVDVYNLNKSTSTWVSVTHNVNNSTDNVYLVLKAYQNGGSDYAGFDNVRIKGEISGPSIEVTPLSLTEFTYLEGNGPSTDQSFTIEGTNLTDNIVVTPPTGWEIATTTSGGVYQTTPLTLTQISGTVASTTILVRLESGLLNINSPFSGNISCVSNLDALTENIALDGTVTLACAAPVNQPTNLILNNNSTSAIEGNFIGGTADAYLVVTSTSSTLGDNPMDSTIYSTGDNIGAGTVVQSSASQNFVASGLAASTTNYFFIFSYSHSSCSGGPIYNTLSPLENNATTLSGPCLDEDFLDFSDWTNNGTAEDNISSHYGIAAPCRAFGPGDDMVSATVNNPNILEFYQDASNGGNGETGTVDYRIGTGPWVEFHAFTANTSGQTESIDLTNLEGVDLSQQSNVSFRFNSTFFTWYLDDVKVSCGASTPSPEIQLVDSNITTQDCGFTLDFGTQDVASNTNRTFDIKNVGTLDLDISSIDITGDFTIVSPTNAATGFTVTAGNTQTVTIEFSPTVNGPLTGTLTINNNDVDENACTIVLSGNGISPCVAPVTQAELLVLGNSTSNTMDGTFTATTADEYLVVISTAPTLSQNPVDATVYNTFDTIGNGTVVQASDLTTFTAIGLSQSTEYYIFVFAYNTTDCTQGPIYNTTAPLFANDTTTEGPCVNESFANQNAPTASYGNGSFTGDNGILWTYVQARDDQGYQVNGEGLMLRRQSSDSKVTSQTIPNGIGSFTCNLVKAFTGSGNRQVELFVNGNSQGTSIAWDNTDVQTFTVNDINIAGDVVIEIRNISGRQVVIDDVSWSCYEETATSLAEIQLVNDDEGIDVACGFTLDFGSIQTSTTTDFSILINNTGTEDLVVSAADIIGDTDFTVIAPTNANLGFTITPGNGQLVQVQFAPSSTGPKAATLTIISNDDDESGCKVLLTGEGISSAARESHNNIKTSEDTNDFDFNMYPNPANNELNIHTGNTDKTRLTMHTTTGLLVLDTVISQSNTALNLSEIKTGTYIVTLSNGQNRLNKLLVIKR</sequence>
<comment type="subcellular location">
    <subcellularLocation>
        <location evidence="1">Cell projection</location>
        <location evidence="1">Cilium</location>
    </subcellularLocation>
    <subcellularLocation>
        <location evidence="2">Cytoplasm</location>
    </subcellularLocation>
</comment>
<feature type="signal peptide" evidence="7">
    <location>
        <begin position="1"/>
        <end position="18"/>
    </location>
</feature>
<evidence type="ECO:0000256" key="3">
    <source>
        <dbReference type="ARBA" id="ARBA00022490"/>
    </source>
</evidence>
<dbReference type="Pfam" id="PF15780">
    <property type="entry name" value="ASH"/>
    <property type="match status" value="1"/>
</dbReference>
<gene>
    <name evidence="11" type="ORF">SAMN04489797_1791</name>
</gene>
<keyword evidence="6" id="KW-0966">Cell projection</keyword>
<dbReference type="InterPro" id="IPR031549">
    <property type="entry name" value="ASH"/>
</dbReference>
<evidence type="ECO:0000256" key="1">
    <source>
        <dbReference type="ARBA" id="ARBA00004138"/>
    </source>
</evidence>
<evidence type="ECO:0000256" key="2">
    <source>
        <dbReference type="ARBA" id="ARBA00004496"/>
    </source>
</evidence>
<keyword evidence="3" id="KW-0963">Cytoplasm</keyword>
<dbReference type="AlphaFoldDB" id="A0A1H1SX51"/>
<evidence type="ECO:0000256" key="7">
    <source>
        <dbReference type="SAM" id="SignalP"/>
    </source>
</evidence>
<evidence type="ECO:0000259" key="10">
    <source>
        <dbReference type="Pfam" id="PF22544"/>
    </source>
</evidence>
<keyword evidence="4 7" id="KW-0732">Signal</keyword>
<evidence type="ECO:0000259" key="9">
    <source>
        <dbReference type="Pfam" id="PF18962"/>
    </source>
</evidence>
<dbReference type="Pfam" id="PF22544">
    <property type="entry name" value="HYDIN_VesB_CFA65-like_Ig"/>
    <property type="match status" value="1"/>
</dbReference>
<dbReference type="NCBIfam" id="TIGR04183">
    <property type="entry name" value="Por_Secre_tail"/>
    <property type="match status" value="1"/>
</dbReference>
<dbReference type="InterPro" id="IPR013783">
    <property type="entry name" value="Ig-like_fold"/>
</dbReference>
<protein>
    <submittedName>
        <fullName evidence="11">Por secretion system C-terminal sorting domain-containing protein</fullName>
    </submittedName>
</protein>